<dbReference type="GO" id="GO:0000070">
    <property type="term" value="P:mitotic sister chromatid segregation"/>
    <property type="evidence" value="ECO:0007669"/>
    <property type="project" value="InterPro"/>
</dbReference>
<reference evidence="1" key="1">
    <citation type="journal article" date="2023" name="Science">
        <title>Genome structures resolve the early diversification of teleost fishes.</title>
        <authorList>
            <person name="Parey E."/>
            <person name="Louis A."/>
            <person name="Montfort J."/>
            <person name="Bouchez O."/>
            <person name="Roques C."/>
            <person name="Iampietro C."/>
            <person name="Lluch J."/>
            <person name="Castinel A."/>
            <person name="Donnadieu C."/>
            <person name="Desvignes T."/>
            <person name="Floi Bucao C."/>
            <person name="Jouanno E."/>
            <person name="Wen M."/>
            <person name="Mejri S."/>
            <person name="Dirks R."/>
            <person name="Jansen H."/>
            <person name="Henkel C."/>
            <person name="Chen W.J."/>
            <person name="Zahm M."/>
            <person name="Cabau C."/>
            <person name="Klopp C."/>
            <person name="Thompson A.W."/>
            <person name="Robinson-Rechavi M."/>
            <person name="Braasch I."/>
            <person name="Lecointre G."/>
            <person name="Bobe J."/>
            <person name="Postlethwait J.H."/>
            <person name="Berthelot C."/>
            <person name="Roest Crollius H."/>
            <person name="Guiguen Y."/>
        </authorList>
    </citation>
    <scope>NUCLEOTIDE SEQUENCE</scope>
    <source>
        <strain evidence="1">NC1722</strain>
    </source>
</reference>
<dbReference type="PANTHER" id="PTHR31749">
    <property type="entry name" value="KINETOCHORE-ASSOCIATED PROTEIN NSL1 HOMOLOG"/>
    <property type="match status" value="1"/>
</dbReference>
<dbReference type="Proteomes" id="UP001221898">
    <property type="component" value="Unassembled WGS sequence"/>
</dbReference>
<dbReference type="Pfam" id="PF08641">
    <property type="entry name" value="Mis14"/>
    <property type="match status" value="1"/>
</dbReference>
<name>A0AAD7S7C9_9TELE</name>
<keyword evidence="2" id="KW-1185">Reference proteome</keyword>
<evidence type="ECO:0008006" key="3">
    <source>
        <dbReference type="Google" id="ProtNLM"/>
    </source>
</evidence>
<dbReference type="EMBL" id="JAINUG010000108">
    <property type="protein sequence ID" value="KAJ8396156.1"/>
    <property type="molecule type" value="Genomic_DNA"/>
</dbReference>
<sequence length="256" mass="29161">MAQNLEDRKMETENDYRVKLNSKKIVVDQLQKYREVIKKLLDGQSTIAEEVKQQVLHELLWDFDRGVQENVLINGKSWEDLPNDGDDGADCKTLDDLLDDNILETTLKRRSYPKKILPYVVRSLKTERELMGLYKPVVKPQEMKKDPDQETIMKNLSEAAPRIIRQASAVMKSLQALQQRTAGVCQVLSMRPTAESLEIHREVFSTTEGDEMPPIPGDVARNRLPLKRAVVEMELSSAYGVPTKRLPTASSAEELE</sequence>
<protein>
    <recommendedName>
        <fullName evidence="3">NSL1 component of MIS12 kinetochore complex</fullName>
    </recommendedName>
</protein>
<comment type="caution">
    <text evidence="1">The sequence shown here is derived from an EMBL/GenBank/DDBJ whole genome shotgun (WGS) entry which is preliminary data.</text>
</comment>
<evidence type="ECO:0000313" key="2">
    <source>
        <dbReference type="Proteomes" id="UP001221898"/>
    </source>
</evidence>
<accession>A0AAD7S7C9</accession>
<dbReference type="InterPro" id="IPR013950">
    <property type="entry name" value="Mis14/Nsl1"/>
</dbReference>
<dbReference type="GO" id="GO:0000444">
    <property type="term" value="C:MIS12/MIND type complex"/>
    <property type="evidence" value="ECO:0007669"/>
    <property type="project" value="TreeGrafter"/>
</dbReference>
<organism evidence="1 2">
    <name type="scientific">Aldrovandia affinis</name>
    <dbReference type="NCBI Taxonomy" id="143900"/>
    <lineage>
        <taxon>Eukaryota</taxon>
        <taxon>Metazoa</taxon>
        <taxon>Chordata</taxon>
        <taxon>Craniata</taxon>
        <taxon>Vertebrata</taxon>
        <taxon>Euteleostomi</taxon>
        <taxon>Actinopterygii</taxon>
        <taxon>Neopterygii</taxon>
        <taxon>Teleostei</taxon>
        <taxon>Notacanthiformes</taxon>
        <taxon>Halosauridae</taxon>
        <taxon>Aldrovandia</taxon>
    </lineage>
</organism>
<evidence type="ECO:0000313" key="1">
    <source>
        <dbReference type="EMBL" id="KAJ8396156.1"/>
    </source>
</evidence>
<dbReference type="PANTHER" id="PTHR31749:SF3">
    <property type="entry name" value="KINETOCHORE-ASSOCIATED PROTEIN NSL1 HOMOLOG"/>
    <property type="match status" value="1"/>
</dbReference>
<gene>
    <name evidence="1" type="ORF">AAFF_G00020230</name>
</gene>
<dbReference type="AlphaFoldDB" id="A0AAD7S7C9"/>
<proteinExistence type="predicted"/>